<dbReference type="InterPro" id="IPR012340">
    <property type="entry name" value="NA-bd_OB-fold"/>
</dbReference>
<comment type="subcellular location">
    <subcellularLocation>
        <location evidence="1">Nucleus</location>
    </subcellularLocation>
</comment>
<reference evidence="10 11" key="2">
    <citation type="submission" date="2018-11" db="EMBL/GenBank/DDBJ databases">
        <authorList>
            <consortium name="Pathogen Informatics"/>
        </authorList>
    </citation>
    <scope>NUCLEOTIDE SEQUENCE [LARGE SCALE GENOMIC DNA]</scope>
</reference>
<dbReference type="GO" id="GO:0005634">
    <property type="term" value="C:nucleus"/>
    <property type="evidence" value="ECO:0007669"/>
    <property type="project" value="UniProtKB-SubCell"/>
</dbReference>
<dbReference type="GO" id="GO:0016787">
    <property type="term" value="F:hydrolase activity"/>
    <property type="evidence" value="ECO:0007669"/>
    <property type="project" value="UniProtKB-KW"/>
</dbReference>
<evidence type="ECO:0000256" key="8">
    <source>
        <dbReference type="RuleBase" id="RU363048"/>
    </source>
</evidence>
<dbReference type="Pfam" id="PF06068">
    <property type="entry name" value="TIP49"/>
    <property type="match status" value="1"/>
</dbReference>
<evidence type="ECO:0000313" key="10">
    <source>
        <dbReference type="EMBL" id="VDK38768.1"/>
    </source>
</evidence>
<dbReference type="GO" id="GO:0003678">
    <property type="term" value="F:DNA helicase activity"/>
    <property type="evidence" value="ECO:0007669"/>
    <property type="project" value="UniProtKB-EC"/>
</dbReference>
<accession>A0A183D3H6</accession>
<evidence type="ECO:0000256" key="6">
    <source>
        <dbReference type="ARBA" id="ARBA00022840"/>
    </source>
</evidence>
<dbReference type="InterPro" id="IPR010339">
    <property type="entry name" value="TIP49_P-loop"/>
</dbReference>
<evidence type="ECO:0000259" key="9">
    <source>
        <dbReference type="Pfam" id="PF06068"/>
    </source>
</evidence>
<gene>
    <name evidence="10" type="ORF">GPUH_LOCUS3267</name>
</gene>
<protein>
    <recommendedName>
        <fullName evidence="8">RuvB-like helicase</fullName>
        <ecNumber evidence="8">3.6.4.12</ecNumber>
    </recommendedName>
</protein>
<dbReference type="Proteomes" id="UP000271098">
    <property type="component" value="Unassembled WGS sequence"/>
</dbReference>
<evidence type="ECO:0000256" key="7">
    <source>
        <dbReference type="ARBA" id="ARBA00023242"/>
    </source>
</evidence>
<reference evidence="12" key="1">
    <citation type="submission" date="2016-06" db="UniProtKB">
        <authorList>
            <consortium name="WormBaseParasite"/>
        </authorList>
    </citation>
    <scope>IDENTIFICATION</scope>
</reference>
<evidence type="ECO:0000256" key="5">
    <source>
        <dbReference type="ARBA" id="ARBA00022806"/>
    </source>
</evidence>
<evidence type="ECO:0000256" key="3">
    <source>
        <dbReference type="ARBA" id="ARBA00022741"/>
    </source>
</evidence>
<keyword evidence="11" id="KW-1185">Reference proteome</keyword>
<dbReference type="WBParaSite" id="GPUH_0000327201-mRNA-1">
    <property type="protein sequence ID" value="GPUH_0000327201-mRNA-1"/>
    <property type="gene ID" value="GPUH_0000327201"/>
</dbReference>
<keyword evidence="7 8" id="KW-0539">Nucleus</keyword>
<keyword evidence="8" id="KW-0805">Transcription regulation</keyword>
<keyword evidence="6 8" id="KW-0067">ATP-binding</keyword>
<evidence type="ECO:0000256" key="4">
    <source>
        <dbReference type="ARBA" id="ARBA00022801"/>
    </source>
</evidence>
<dbReference type="PANTHER" id="PTHR11093">
    <property type="entry name" value="RUVB-RELATED REPTIN AND PONTIN"/>
    <property type="match status" value="1"/>
</dbReference>
<keyword evidence="8" id="KW-0804">Transcription</keyword>
<evidence type="ECO:0000256" key="1">
    <source>
        <dbReference type="ARBA" id="ARBA00004123"/>
    </source>
</evidence>
<keyword evidence="4 8" id="KW-0378">Hydrolase</keyword>
<comment type="catalytic activity">
    <reaction evidence="8">
        <text>ATP + H2O = ADP + phosphate + H(+)</text>
        <dbReference type="Rhea" id="RHEA:13065"/>
        <dbReference type="ChEBI" id="CHEBI:15377"/>
        <dbReference type="ChEBI" id="CHEBI:15378"/>
        <dbReference type="ChEBI" id="CHEBI:30616"/>
        <dbReference type="ChEBI" id="CHEBI:43474"/>
        <dbReference type="ChEBI" id="CHEBI:456216"/>
        <dbReference type="EC" id="3.6.4.12"/>
    </reaction>
</comment>
<dbReference type="GO" id="GO:0005524">
    <property type="term" value="F:ATP binding"/>
    <property type="evidence" value="ECO:0007669"/>
    <property type="project" value="UniProtKB-KW"/>
</dbReference>
<feature type="domain" description="TIP49 P-loop" evidence="9">
    <location>
        <begin position="10"/>
        <end position="141"/>
    </location>
</feature>
<evidence type="ECO:0000313" key="11">
    <source>
        <dbReference type="Proteomes" id="UP000271098"/>
    </source>
</evidence>
<keyword evidence="3 8" id="KW-0547">Nucleotide-binding</keyword>
<evidence type="ECO:0000256" key="2">
    <source>
        <dbReference type="ARBA" id="ARBA00007519"/>
    </source>
</evidence>
<dbReference type="EC" id="3.6.4.12" evidence="8"/>
<name>A0A183D3H6_9BILA</name>
<dbReference type="AlphaFoldDB" id="A0A183D3H6"/>
<comment type="similarity">
    <text evidence="2 8">Belongs to the RuvB family.</text>
</comment>
<evidence type="ECO:0000313" key="12">
    <source>
        <dbReference type="WBParaSite" id="GPUH_0000327201-mRNA-1"/>
    </source>
</evidence>
<dbReference type="InterPro" id="IPR042487">
    <property type="entry name" value="RuvBL1/2_DNA/RNA_bd_dom"/>
</dbReference>
<dbReference type="EMBL" id="UYRT01005469">
    <property type="protein sequence ID" value="VDK38768.1"/>
    <property type="molecule type" value="Genomic_DNA"/>
</dbReference>
<dbReference type="OrthoDB" id="10060499at2759"/>
<dbReference type="FunFam" id="2.40.50.360:FF:000001">
    <property type="entry name" value="RuvB-like helicase"/>
    <property type="match status" value="1"/>
</dbReference>
<sequence>MSLLINPSFQTAIALAMAQELGDKMPFCPMVGSEVYSSEVKKTEVLMENFRRAIGTFSMLCLRVREKKEVYEGEVTELVPVENEKATGGYGKTISHVLISLKTVKGSKQLKLDPAIYDTILKQKIEVGDVIHIEANSGAVMVSATFDQLFS</sequence>
<dbReference type="SUPFAM" id="SSF50249">
    <property type="entry name" value="Nucleic acid-binding proteins"/>
    <property type="match status" value="1"/>
</dbReference>
<proteinExistence type="inferred from homology"/>
<dbReference type="Gene3D" id="2.40.50.360">
    <property type="entry name" value="RuvB-like helicase, domain II"/>
    <property type="match status" value="1"/>
</dbReference>
<organism evidence="12">
    <name type="scientific">Gongylonema pulchrum</name>
    <dbReference type="NCBI Taxonomy" id="637853"/>
    <lineage>
        <taxon>Eukaryota</taxon>
        <taxon>Metazoa</taxon>
        <taxon>Ecdysozoa</taxon>
        <taxon>Nematoda</taxon>
        <taxon>Chromadorea</taxon>
        <taxon>Rhabditida</taxon>
        <taxon>Spirurina</taxon>
        <taxon>Spiruromorpha</taxon>
        <taxon>Spiruroidea</taxon>
        <taxon>Gongylonematidae</taxon>
        <taxon>Gongylonema</taxon>
    </lineage>
</organism>
<keyword evidence="5 8" id="KW-0347">Helicase</keyword>
<dbReference type="InterPro" id="IPR027238">
    <property type="entry name" value="RuvB-like"/>
</dbReference>